<evidence type="ECO:0000256" key="1">
    <source>
        <dbReference type="SAM" id="MobiDB-lite"/>
    </source>
</evidence>
<gene>
    <name evidence="3" type="ORF">PCOR1329_LOCUS11973</name>
</gene>
<evidence type="ECO:0000313" key="4">
    <source>
        <dbReference type="Proteomes" id="UP001189429"/>
    </source>
</evidence>
<dbReference type="EMBL" id="CAUYUJ010003470">
    <property type="protein sequence ID" value="CAK0805477.1"/>
    <property type="molecule type" value="Genomic_DNA"/>
</dbReference>
<keyword evidence="2" id="KW-0812">Transmembrane</keyword>
<sequence length="490" mass="52927">MGGKGGGSGKGGDGGKGKIPWAPWHRGWSSPTTADPAWSPQDVRAWPPLRPGLQTPDDSDSSWQFVGVRGKSKGQKGKYGHCGCARNEARFYFCKRCGALKGEAMEPTVVLADQVLKGRVQPALGRAEAKTALSQACAKNESLQAQFDAQQQLVVQFRSERAEANEEHSRLVRLLAEKPPEEPSVPQLPAEVLFDQAKLEKFFDIDFGNMFKLDGDTGLGTEDAEQLPKRAGQLKDGSADLANIFSEAKAKMDAAKLEHAGLVDRLQKQRGGRALACSVEIPAPPPFTVFSAYLYHAEGLSGRNPRLLSDIGALLSQRHCSWLLGADFNMEPRVIEGPSFVAELRVSLVFPKECTRYPVGAPATFDYFVVCAGLSKGIGRIDACLDTVHEAVEAADVKYAAKGRSEWTCRKLTGSFLSPVDLPMSVTNGSNGLASGGASSVFGVAKRALDPEVDAARRYKHMTSAFLVLLWLLYIALSCWQALANQSPCD</sequence>
<evidence type="ECO:0000313" key="3">
    <source>
        <dbReference type="EMBL" id="CAK0805477.1"/>
    </source>
</evidence>
<accession>A0ABN9QNH0</accession>
<organism evidence="3 4">
    <name type="scientific">Prorocentrum cordatum</name>
    <dbReference type="NCBI Taxonomy" id="2364126"/>
    <lineage>
        <taxon>Eukaryota</taxon>
        <taxon>Sar</taxon>
        <taxon>Alveolata</taxon>
        <taxon>Dinophyceae</taxon>
        <taxon>Prorocentrales</taxon>
        <taxon>Prorocentraceae</taxon>
        <taxon>Prorocentrum</taxon>
    </lineage>
</organism>
<protein>
    <submittedName>
        <fullName evidence="3">Uncharacterized protein</fullName>
    </submittedName>
</protein>
<name>A0ABN9QNH0_9DINO</name>
<dbReference type="Proteomes" id="UP001189429">
    <property type="component" value="Unassembled WGS sequence"/>
</dbReference>
<feature type="compositionally biased region" description="Gly residues" evidence="1">
    <location>
        <begin position="1"/>
        <end position="14"/>
    </location>
</feature>
<proteinExistence type="predicted"/>
<feature type="region of interest" description="Disordered" evidence="1">
    <location>
        <begin position="1"/>
        <end position="62"/>
    </location>
</feature>
<keyword evidence="2" id="KW-0472">Membrane</keyword>
<reference evidence="3" key="1">
    <citation type="submission" date="2023-10" db="EMBL/GenBank/DDBJ databases">
        <authorList>
            <person name="Chen Y."/>
            <person name="Shah S."/>
            <person name="Dougan E. K."/>
            <person name="Thang M."/>
            <person name="Chan C."/>
        </authorList>
    </citation>
    <scope>NUCLEOTIDE SEQUENCE [LARGE SCALE GENOMIC DNA]</scope>
</reference>
<keyword evidence="2" id="KW-1133">Transmembrane helix</keyword>
<keyword evidence="4" id="KW-1185">Reference proteome</keyword>
<comment type="caution">
    <text evidence="3">The sequence shown here is derived from an EMBL/GenBank/DDBJ whole genome shotgun (WGS) entry which is preliminary data.</text>
</comment>
<feature type="transmembrane region" description="Helical" evidence="2">
    <location>
        <begin position="465"/>
        <end position="483"/>
    </location>
</feature>
<evidence type="ECO:0000256" key="2">
    <source>
        <dbReference type="SAM" id="Phobius"/>
    </source>
</evidence>